<reference evidence="14 15" key="4">
    <citation type="submission" date="2019-08" db="EMBL/GenBank/DDBJ databases">
        <title>Emergence of NDM-5-producing hypervirulent Klebsiella pneumoniae from clinical infections.</title>
        <authorList>
            <person name="Shen Z."/>
            <person name="Zhang H."/>
            <person name="Li M."/>
        </authorList>
    </citation>
    <scope>NUCLEOTIDE SEQUENCE [LARGE SCALE GENOMIC DNA]</scope>
    <source>
        <strain evidence="4 15">RJ18-01</strain>
        <strain evidence="3 14">RJ18-06</strain>
    </source>
</reference>
<dbReference type="Proteomes" id="UP000258253">
    <property type="component" value="Unassembled WGS sequence"/>
</dbReference>
<evidence type="ECO:0000313" key="11">
    <source>
        <dbReference type="Proteomes" id="UP000258253"/>
    </source>
</evidence>
<dbReference type="EMBL" id="CP043669">
    <property type="protein sequence ID" value="QEP91323.1"/>
    <property type="molecule type" value="Genomic_DNA"/>
</dbReference>
<dbReference type="Proteomes" id="UP000258673">
    <property type="component" value="Unassembled WGS sequence"/>
</dbReference>
<protein>
    <submittedName>
        <fullName evidence="6 7">Lipoprotein</fullName>
    </submittedName>
</protein>
<reference evidence="11 12" key="3">
    <citation type="submission" date="2018-08" db="EMBL/GenBank/DDBJ databases">
        <authorList>
            <consortium name="Pathogen Informatics"/>
        </authorList>
    </citation>
    <scope>NUCLEOTIDE SEQUENCE [LARGE SCALE GENOMIC DNA]</scope>
    <source>
        <strain evidence="6 13">EuSCAPE_AT029</strain>
        <strain evidence="8 11">EuSCAPE_HU047</strain>
        <strain evidence="7 12">EuSCAPE_IT093</strain>
    </source>
</reference>
<dbReference type="EMBL" id="UKUT01000033">
    <property type="protein sequence ID" value="SYH37857.1"/>
    <property type="molecule type" value="Genomic_DNA"/>
</dbReference>
<evidence type="ECO:0000313" key="6">
    <source>
        <dbReference type="EMBL" id="SXN32040.1"/>
    </source>
</evidence>
<keyword evidence="6" id="KW-0449">Lipoprotein</keyword>
<dbReference type="EMBL" id="UKGE01000012">
    <property type="protein sequence ID" value="SXN32040.1"/>
    <property type="molecule type" value="Genomic_DNA"/>
</dbReference>
<dbReference type="Proteomes" id="UP000325127">
    <property type="component" value="Chromosome"/>
</dbReference>
<evidence type="ECO:0000313" key="3">
    <source>
        <dbReference type="EMBL" id="QEP91323.1"/>
    </source>
</evidence>
<reference evidence="1 16" key="5">
    <citation type="submission" date="2020-02" db="EMBL/GenBank/DDBJ databases">
        <title>Klebsiella pneumoniae genome sequencing and assembly.</title>
        <authorList>
            <person name="Starkova P.S."/>
            <person name="Sulyan O.S."/>
            <person name="Likholetova D.V."/>
            <person name="Ageevets V.A."/>
            <person name="Lazareva I.V."/>
            <person name="Sopova J.V."/>
            <person name="Sidorenko S.V."/>
        </authorList>
    </citation>
    <scope>NUCLEOTIDE SEQUENCE [LARGE SCALE GENOMIC DNA]</scope>
    <source>
        <strain evidence="1 16">2429</strain>
    </source>
</reference>
<dbReference type="EMBL" id="ULCI01000011">
    <property type="protein sequence ID" value="SYR41007.1"/>
    <property type="molecule type" value="Genomic_DNA"/>
</dbReference>
<gene>
    <name evidence="2" type="ORF">B6I68_00845</name>
    <name evidence="4" type="ORF">FZ928_06675</name>
    <name evidence="3" type="ORF">FZ929_01880</name>
    <name evidence="1" type="ORF">G4V31_28315</name>
    <name evidence="5" type="ORF">NCTC13443_04318</name>
    <name evidence="6" type="ORF">SAMEA3499901_03072</name>
    <name evidence="7" type="ORF">SAMEA3515122_05266</name>
    <name evidence="8" type="ORF">SAMEA3538828_02854</name>
</gene>
<evidence type="ECO:0000313" key="1">
    <source>
        <dbReference type="EMBL" id="NGN75982.1"/>
    </source>
</evidence>
<evidence type="ECO:0000313" key="9">
    <source>
        <dbReference type="Proteomes" id="UP000234439"/>
    </source>
</evidence>
<dbReference type="EMBL" id="JAAKYD010000048">
    <property type="protein sequence ID" value="NGN75982.1"/>
    <property type="molecule type" value="Genomic_DNA"/>
</dbReference>
<reference evidence="2 9" key="1">
    <citation type="journal article" date="2017" name="J. Infect. Dis.">
        <title>An Analysis of the Epidemic of Klebsiella pneumoniae Carbapenemase-Producing K. pneumoniae: Convergence of Two Evolutionary Mechanisms Creates the Perfect Storm.</title>
        <authorList>
            <person name="Rojas L.J."/>
            <person name="Weinstock G.M."/>
            <person name="De La Cadena E."/>
            <person name="Diaz L."/>
            <person name="Rios R."/>
            <person name="Hanson B.M."/>
            <person name="Brown J.S."/>
            <person name="Vats P."/>
            <person name="Phillips D.S."/>
            <person name="Nguyen H."/>
            <person name="Hujer K.M."/>
            <person name="Correa A."/>
            <person name="Adams M.D."/>
            <person name="Perez F."/>
            <person name="Sodergren E."/>
            <person name="Narechania A."/>
            <person name="Planet P.J."/>
            <person name="Villegas M.V."/>
            <person name="Bonomo R.A."/>
            <person name="Arias C.A."/>
        </authorList>
    </citation>
    <scope>NUCLEOTIDE SEQUENCE [LARGE SCALE GENOMIC DNA]</scope>
    <source>
        <strain evidence="2 9">COL-Kpn30</strain>
    </source>
</reference>
<evidence type="ECO:0000313" key="2">
    <source>
        <dbReference type="EMBL" id="PLE29618.1"/>
    </source>
</evidence>
<sequence length="100" mass="11329">MRNKLLLAGLVLTLTGCVSYKWVKPDFDDEQADIDETYCKARALKDLPPDNLLTGAYQKRGKKGNTDDITFSSSDANEVNRNILVKNCMYQKGWKQIAQK</sequence>
<dbReference type="RefSeq" id="WP_004180209.1">
    <property type="nucleotide sequence ID" value="NZ_AP018750.1"/>
</dbReference>
<evidence type="ECO:0000313" key="13">
    <source>
        <dbReference type="Proteomes" id="UP000259975"/>
    </source>
</evidence>
<dbReference type="Proteomes" id="UP000325096">
    <property type="component" value="Chromosome"/>
</dbReference>
<name>A0A0C7K7R5_KLEPN</name>
<dbReference type="Proteomes" id="UP000259975">
    <property type="component" value="Unassembled WGS sequence"/>
</dbReference>
<evidence type="ECO:0000313" key="12">
    <source>
        <dbReference type="Proteomes" id="UP000258673"/>
    </source>
</evidence>
<evidence type="ECO:0000313" key="8">
    <source>
        <dbReference type="EMBL" id="SYR41007.1"/>
    </source>
</evidence>
<dbReference type="KEGG" id="kpx:PMK1_04385"/>
<evidence type="ECO:0000313" key="7">
    <source>
        <dbReference type="EMBL" id="SYH37857.1"/>
    </source>
</evidence>
<dbReference type="Proteomes" id="UP000479475">
    <property type="component" value="Unassembled WGS sequence"/>
</dbReference>
<evidence type="ECO:0000313" key="14">
    <source>
        <dbReference type="Proteomes" id="UP000325096"/>
    </source>
</evidence>
<evidence type="ECO:0000313" key="4">
    <source>
        <dbReference type="EMBL" id="QEP92345.1"/>
    </source>
</evidence>
<dbReference type="Proteomes" id="UP000234439">
    <property type="component" value="Unassembled WGS sequence"/>
</dbReference>
<dbReference type="AlphaFoldDB" id="A0A0C7K7R5"/>
<dbReference type="EMBL" id="NCMJ01000008">
    <property type="protein sequence ID" value="PLE29618.1"/>
    <property type="molecule type" value="Genomic_DNA"/>
</dbReference>
<dbReference type="Proteomes" id="UP000255518">
    <property type="component" value="Unassembled WGS sequence"/>
</dbReference>
<proteinExistence type="predicted"/>
<evidence type="ECO:0000313" key="16">
    <source>
        <dbReference type="Proteomes" id="UP000479475"/>
    </source>
</evidence>
<dbReference type="EMBL" id="CP043670">
    <property type="protein sequence ID" value="QEP92345.1"/>
    <property type="molecule type" value="Genomic_DNA"/>
</dbReference>
<dbReference type="EMBL" id="UGKT01000001">
    <property type="protein sequence ID" value="STT04022.1"/>
    <property type="molecule type" value="Genomic_DNA"/>
</dbReference>
<reference evidence="5 10" key="2">
    <citation type="submission" date="2018-06" db="EMBL/GenBank/DDBJ databases">
        <authorList>
            <consortium name="Pathogen Informatics"/>
            <person name="Doyle S."/>
        </authorList>
    </citation>
    <scope>NUCLEOTIDE SEQUENCE [LARGE SCALE GENOMIC DNA]</scope>
    <source>
        <strain evidence="5 10">NCTC13443</strain>
    </source>
</reference>
<evidence type="ECO:0000313" key="10">
    <source>
        <dbReference type="Proteomes" id="UP000255518"/>
    </source>
</evidence>
<dbReference type="PROSITE" id="PS51257">
    <property type="entry name" value="PROKAR_LIPOPROTEIN"/>
    <property type="match status" value="1"/>
</dbReference>
<evidence type="ECO:0000313" key="5">
    <source>
        <dbReference type="EMBL" id="STT04022.1"/>
    </source>
</evidence>
<accession>A0A0C7K7R5</accession>
<evidence type="ECO:0000313" key="15">
    <source>
        <dbReference type="Proteomes" id="UP000325127"/>
    </source>
</evidence>
<organism evidence="6 13">
    <name type="scientific">Klebsiella pneumoniae</name>
    <dbReference type="NCBI Taxonomy" id="573"/>
    <lineage>
        <taxon>Bacteria</taxon>
        <taxon>Pseudomonadati</taxon>
        <taxon>Pseudomonadota</taxon>
        <taxon>Gammaproteobacteria</taxon>
        <taxon>Enterobacterales</taxon>
        <taxon>Enterobacteriaceae</taxon>
        <taxon>Klebsiella/Raoultella group</taxon>
        <taxon>Klebsiella</taxon>
        <taxon>Klebsiella pneumoniae complex</taxon>
    </lineage>
</organism>